<dbReference type="InterPro" id="IPR003018">
    <property type="entry name" value="GAF"/>
</dbReference>
<gene>
    <name evidence="4" type="ORF">DDW44_01405</name>
</gene>
<evidence type="ECO:0000313" key="4">
    <source>
        <dbReference type="EMBL" id="AWI27578.1"/>
    </source>
</evidence>
<dbReference type="PANTHER" id="PTHR43156:SF2">
    <property type="entry name" value="STAGE II SPORULATION PROTEIN E"/>
    <property type="match status" value="1"/>
</dbReference>
<dbReference type="InterPro" id="IPR036457">
    <property type="entry name" value="PPM-type-like_dom_sf"/>
</dbReference>
<dbReference type="SMART" id="SM00331">
    <property type="entry name" value="PP2C_SIG"/>
    <property type="match status" value="1"/>
</dbReference>
<dbReference type="OrthoDB" id="118142at2"/>
<dbReference type="GO" id="GO:0016791">
    <property type="term" value="F:phosphatase activity"/>
    <property type="evidence" value="ECO:0007669"/>
    <property type="project" value="TreeGrafter"/>
</dbReference>
<dbReference type="InterPro" id="IPR052016">
    <property type="entry name" value="Bact_Sigma-Reg"/>
</dbReference>
<name>A0A2S1SMF0_9ACTN</name>
<dbReference type="KEGG" id="stir:DDW44_01405"/>
<reference evidence="4 5" key="1">
    <citation type="submission" date="2018-05" db="EMBL/GenBank/DDBJ databases">
        <title>Complete genome sequence of sponge-derived Streptomyces sp. HNM0039.</title>
        <authorList>
            <person name="Huang X."/>
            <person name="Zhou S."/>
        </authorList>
    </citation>
    <scope>NUCLEOTIDE SEQUENCE [LARGE SCALE GENOMIC DNA]</scope>
    <source>
        <strain evidence="4 5">HNM0039</strain>
    </source>
</reference>
<evidence type="ECO:0000256" key="1">
    <source>
        <dbReference type="ARBA" id="ARBA00022801"/>
    </source>
</evidence>
<dbReference type="InterPro" id="IPR035965">
    <property type="entry name" value="PAS-like_dom_sf"/>
</dbReference>
<dbReference type="EMBL" id="CP029188">
    <property type="protein sequence ID" value="AWI27578.1"/>
    <property type="molecule type" value="Genomic_DNA"/>
</dbReference>
<dbReference type="Pfam" id="PF13581">
    <property type="entry name" value="HATPase_c_2"/>
    <property type="match status" value="1"/>
</dbReference>
<dbReference type="SUPFAM" id="SSF55785">
    <property type="entry name" value="PYP-like sensor domain (PAS domain)"/>
    <property type="match status" value="2"/>
</dbReference>
<accession>A0A2S1SMF0</accession>
<proteinExistence type="predicted"/>
<dbReference type="InterPro" id="IPR001932">
    <property type="entry name" value="PPM-type_phosphatase-like_dom"/>
</dbReference>
<dbReference type="Gene3D" id="3.60.40.10">
    <property type="entry name" value="PPM-type phosphatase domain"/>
    <property type="match status" value="1"/>
</dbReference>
<dbReference type="SUPFAM" id="SSF81606">
    <property type="entry name" value="PP2C-like"/>
    <property type="match status" value="1"/>
</dbReference>
<dbReference type="NCBIfam" id="TIGR00229">
    <property type="entry name" value="sensory_box"/>
    <property type="match status" value="1"/>
</dbReference>
<dbReference type="Pfam" id="PF07228">
    <property type="entry name" value="SpoIIE"/>
    <property type="match status" value="1"/>
</dbReference>
<dbReference type="InterPro" id="IPR036890">
    <property type="entry name" value="HATPase_C_sf"/>
</dbReference>
<dbReference type="InterPro" id="IPR003594">
    <property type="entry name" value="HATPase_dom"/>
</dbReference>
<dbReference type="FunFam" id="3.30.565.10:FF:000028">
    <property type="entry name" value="PAS sensor protein"/>
    <property type="match status" value="1"/>
</dbReference>
<dbReference type="PANTHER" id="PTHR43156">
    <property type="entry name" value="STAGE II SPORULATION PROTEIN E-RELATED"/>
    <property type="match status" value="1"/>
</dbReference>
<dbReference type="FunFam" id="3.60.40.10:FF:000031">
    <property type="entry name" value="PAS sensor protein"/>
    <property type="match status" value="1"/>
</dbReference>
<organism evidence="4 5">
    <name type="scientific">Streptomyces tirandamycinicus</name>
    <dbReference type="NCBI Taxonomy" id="2174846"/>
    <lineage>
        <taxon>Bacteria</taxon>
        <taxon>Bacillati</taxon>
        <taxon>Actinomycetota</taxon>
        <taxon>Actinomycetes</taxon>
        <taxon>Kitasatosporales</taxon>
        <taxon>Streptomycetaceae</taxon>
        <taxon>Streptomyces</taxon>
    </lineage>
</organism>
<dbReference type="InterPro" id="IPR000014">
    <property type="entry name" value="PAS"/>
</dbReference>
<dbReference type="Gene3D" id="3.30.450.40">
    <property type="match status" value="1"/>
</dbReference>
<dbReference type="AlphaFoldDB" id="A0A2S1SMF0"/>
<dbReference type="Proteomes" id="UP000244900">
    <property type="component" value="Chromosome"/>
</dbReference>
<keyword evidence="5" id="KW-1185">Reference proteome</keyword>
<evidence type="ECO:0000256" key="2">
    <source>
        <dbReference type="SAM" id="MobiDB-lite"/>
    </source>
</evidence>
<dbReference type="SMART" id="SM00091">
    <property type="entry name" value="PAS"/>
    <property type="match status" value="2"/>
</dbReference>
<dbReference type="SUPFAM" id="SSF55874">
    <property type="entry name" value="ATPase domain of HSP90 chaperone/DNA topoisomerase II/histidine kinase"/>
    <property type="match status" value="1"/>
</dbReference>
<dbReference type="InterPro" id="IPR013656">
    <property type="entry name" value="PAS_4"/>
</dbReference>
<dbReference type="CDD" id="cd00130">
    <property type="entry name" value="PAS"/>
    <property type="match status" value="1"/>
</dbReference>
<dbReference type="SUPFAM" id="SSF55781">
    <property type="entry name" value="GAF domain-like"/>
    <property type="match status" value="1"/>
</dbReference>
<dbReference type="Gene3D" id="3.30.565.10">
    <property type="entry name" value="Histidine kinase-like ATPase, C-terminal domain"/>
    <property type="match status" value="1"/>
</dbReference>
<evidence type="ECO:0000259" key="3">
    <source>
        <dbReference type="PROSITE" id="PS50112"/>
    </source>
</evidence>
<dbReference type="Gene3D" id="3.30.450.20">
    <property type="entry name" value="PAS domain"/>
    <property type="match status" value="2"/>
</dbReference>
<feature type="region of interest" description="Disordered" evidence="2">
    <location>
        <begin position="363"/>
        <end position="386"/>
    </location>
</feature>
<feature type="region of interest" description="Disordered" evidence="2">
    <location>
        <begin position="839"/>
        <end position="866"/>
    </location>
</feature>
<dbReference type="CDD" id="cd16936">
    <property type="entry name" value="HATPase_RsbW-like"/>
    <property type="match status" value="1"/>
</dbReference>
<keyword evidence="1" id="KW-0378">Hydrolase</keyword>
<dbReference type="Pfam" id="PF08448">
    <property type="entry name" value="PAS_4"/>
    <property type="match status" value="2"/>
</dbReference>
<dbReference type="PROSITE" id="PS50112">
    <property type="entry name" value="PAS"/>
    <property type="match status" value="1"/>
</dbReference>
<feature type="domain" description="PAS" evidence="3">
    <location>
        <begin position="29"/>
        <end position="82"/>
    </location>
</feature>
<sequence length="866" mass="92238">MRRVSTRRILDLTKPAGEGVMDNARRATEDADFRGPLDVTSAATFVLDEHDAVIGWSPAAQELLGYRTDEIIGRPVAAFLTPGGVPAPGAAPDPRAAAGRAADAPGALVPLFPEHHVHAAVHRDGHRMHLVVAVCPLSGTGRAERVVVAADRDRLREWESRLAMLQGLATESPLGFAIYDTGFRLVWCNAASEREIGRPLAETRGELAQELYPRGRFVTPGYPETLHAVMRRVLETGEPFLDLHFRAEQPSDPGREHVWSCSYYRLQDADGRVFGVCEDAFDISDRYEAQRQVSLLVEAGRTVGTTLDVLVTAGELAAVAVPEFADRVDVDLAPAVLAGEVPGGTGPAATDLLRAASHAASHAAARPGTRHVDGTGPAGNTAGERLRPLPVTYAEGSPQHRSLASGGLVLEDGTLVVPLRAGGGVLGLATFVRDGLRGFFDHGAVAVADELVARAAVSVDNARRYTRERESALALQRQLLPQHLPSNSAVELAHRYLPTDDLSGVGGDWFDVIPLSGTRVGLVVGDVVGHGLHAAATMGRLRTTVRALAPLDLPPDELLKRLDDLVGQSAQDSADALGTLTGDDDVAAGATCLYAVYDPVSRRCTMARAGHLPPAVVEPGGRVSFPDLPAGPPLGLGGLPFECLEIDLPVGSLLALFTDGLVEARDRDIDKGLDTLARVLAEGADSLEDLCDRAVSTLLPDGTTNDDTALLLVRTRELDDRRVAVWSLPLEPVAAGRARELVAKRLRDWGLDELVFTTELIASELVTNAVRYAEGPLHLRLIHDRTLVCEVADGGHTAPHLRHSADDDEGGRGLFIIAQLVRRWGTRYSRDGKAIWTEQALPTPPRSRPGIGAATGRAEGPVLAAS</sequence>
<evidence type="ECO:0000313" key="5">
    <source>
        <dbReference type="Proteomes" id="UP000244900"/>
    </source>
</evidence>
<protein>
    <submittedName>
        <fullName evidence="4">Protein phosphatase</fullName>
    </submittedName>
</protein>
<dbReference type="InterPro" id="IPR029016">
    <property type="entry name" value="GAF-like_dom_sf"/>
</dbReference>
<dbReference type="SMART" id="SM00065">
    <property type="entry name" value="GAF"/>
    <property type="match status" value="1"/>
</dbReference>